<dbReference type="Proteomes" id="UP000075411">
    <property type="component" value="Unassembled WGS sequence"/>
</dbReference>
<comment type="caution">
    <text evidence="2">The sequence shown here is derived from an EMBL/GenBank/DDBJ whole genome shotgun (WGS) entry which is preliminary data.</text>
</comment>
<dbReference type="PATRIC" id="fig|104102.12.peg.2832"/>
<gene>
    <name evidence="2" type="ORF">AD947_16875</name>
</gene>
<accession>A0A149TR29</accession>
<dbReference type="InterPro" id="IPR029046">
    <property type="entry name" value="LolA/LolB/LppX"/>
</dbReference>
<evidence type="ECO:0000313" key="2">
    <source>
        <dbReference type="EMBL" id="KXV55616.1"/>
    </source>
</evidence>
<keyword evidence="1" id="KW-0732">Signal</keyword>
<dbReference type="SUPFAM" id="SSF89392">
    <property type="entry name" value="Prokaryotic lipoproteins and lipoprotein localization factors"/>
    <property type="match status" value="1"/>
</dbReference>
<proteinExistence type="predicted"/>
<organism evidence="2 3">
    <name type="scientific">Acetobacter tropicalis</name>
    <dbReference type="NCBI Taxonomy" id="104102"/>
    <lineage>
        <taxon>Bacteria</taxon>
        <taxon>Pseudomonadati</taxon>
        <taxon>Pseudomonadota</taxon>
        <taxon>Alphaproteobacteria</taxon>
        <taxon>Acetobacterales</taxon>
        <taxon>Acetobacteraceae</taxon>
        <taxon>Acetobacter</taxon>
    </lineage>
</organism>
<name>A0A149TR29_9PROT</name>
<dbReference type="EMBL" id="LHZT01000132">
    <property type="protein sequence ID" value="KXV55616.1"/>
    <property type="molecule type" value="Genomic_DNA"/>
</dbReference>
<dbReference type="CDD" id="cd16325">
    <property type="entry name" value="LolA"/>
    <property type="match status" value="1"/>
</dbReference>
<evidence type="ECO:0000256" key="1">
    <source>
        <dbReference type="ARBA" id="ARBA00022729"/>
    </source>
</evidence>
<evidence type="ECO:0008006" key="4">
    <source>
        <dbReference type="Google" id="ProtNLM"/>
    </source>
</evidence>
<dbReference type="AlphaFoldDB" id="A0A149TR29"/>
<sequence length="203" mass="22609">MVQFLRLLERPDMKRFSFLIAWVYLLGGTQPAWCQNIEDDLAARIVSHLGAVSERSEHFHETRDLAVLTHPLSSSGVLVFRRPAFLKKETLSPRPETLVINGDVVSVEREGHTRQILLTENPALSLLATTLRAPLAGNVGALRHAYHVSANGDLGAWTLIMTPLSEQARKMVREVVLTGRNNAVETLKITQTNGDRQTLMIDP</sequence>
<reference evidence="2 3" key="1">
    <citation type="submission" date="2015-06" db="EMBL/GenBank/DDBJ databases">
        <title>Improved classification and identification of acetic acid bacteria using matrix-assisted laser desorption/ionization time-of-flight mass spectrometry; Gluconobacter nephelii and Gluconobacter uchimurae are later heterotypic synonyms of Gluconobacter japonicus and Gluconobacter oxydans, respectively.</title>
        <authorList>
            <person name="Li L."/>
            <person name="Cleenwerck I."/>
            <person name="De Vuyst L."/>
            <person name="Vandamme P."/>
        </authorList>
    </citation>
    <scope>NUCLEOTIDE SEQUENCE [LARGE SCALE GENOMIC DNA]</scope>
    <source>
        <strain evidence="2 3">LMG 1663</strain>
    </source>
</reference>
<protein>
    <recommendedName>
        <fullName evidence="4">Outer membrane lipoprotein carrier protein LolA</fullName>
    </recommendedName>
</protein>
<dbReference type="Pfam" id="PF19574">
    <property type="entry name" value="LolA_3"/>
    <property type="match status" value="1"/>
</dbReference>
<dbReference type="Gene3D" id="2.50.20.10">
    <property type="entry name" value="Lipoprotein localisation LolA/LolB/LppX"/>
    <property type="match status" value="1"/>
</dbReference>
<dbReference type="InterPro" id="IPR004564">
    <property type="entry name" value="OM_lipoprot_carrier_LolA-like"/>
</dbReference>
<evidence type="ECO:0000313" key="3">
    <source>
        <dbReference type="Proteomes" id="UP000075411"/>
    </source>
</evidence>